<accession>A0A248TND0</accession>
<dbReference type="KEGG" id="bko:CKF48_21440"/>
<organism evidence="7 8">
    <name type="scientific">Cytobacillus kochii</name>
    <dbReference type="NCBI Taxonomy" id="859143"/>
    <lineage>
        <taxon>Bacteria</taxon>
        <taxon>Bacillati</taxon>
        <taxon>Bacillota</taxon>
        <taxon>Bacilli</taxon>
        <taxon>Bacillales</taxon>
        <taxon>Bacillaceae</taxon>
        <taxon>Cytobacillus</taxon>
    </lineage>
</organism>
<protein>
    <recommendedName>
        <fullName evidence="6">Zinc finger DksA/TraR C4-type domain-containing protein</fullName>
    </recommendedName>
</protein>
<dbReference type="NCBIfam" id="TIGR02890">
    <property type="entry name" value="bacill_yteA"/>
    <property type="match status" value="1"/>
</dbReference>
<feature type="domain" description="Zinc finger DksA/TraR C4-type" evidence="6">
    <location>
        <begin position="90"/>
        <end position="118"/>
    </location>
</feature>
<dbReference type="SUPFAM" id="SSF109635">
    <property type="entry name" value="DnaK suppressor protein DksA, alpha-hairpin domain"/>
    <property type="match status" value="1"/>
</dbReference>
<dbReference type="Gene3D" id="1.20.120.910">
    <property type="entry name" value="DksA, coiled-coil domain"/>
    <property type="match status" value="1"/>
</dbReference>
<evidence type="ECO:0000256" key="5">
    <source>
        <dbReference type="SAM" id="MobiDB-lite"/>
    </source>
</evidence>
<dbReference type="Pfam" id="PF01258">
    <property type="entry name" value="zf-dskA_traR"/>
    <property type="match status" value="1"/>
</dbReference>
<evidence type="ECO:0000259" key="6">
    <source>
        <dbReference type="Pfam" id="PF01258"/>
    </source>
</evidence>
<dbReference type="PROSITE" id="PS51128">
    <property type="entry name" value="ZF_DKSA_2"/>
    <property type="match status" value="1"/>
</dbReference>
<dbReference type="InterPro" id="IPR037187">
    <property type="entry name" value="DnaK_N"/>
</dbReference>
<evidence type="ECO:0000256" key="2">
    <source>
        <dbReference type="ARBA" id="ARBA00022771"/>
    </source>
</evidence>
<dbReference type="InterPro" id="IPR014240">
    <property type="entry name" value="YteA"/>
</dbReference>
<keyword evidence="8" id="KW-1185">Reference proteome</keyword>
<reference evidence="7 8" key="1">
    <citation type="submission" date="2017-08" db="EMBL/GenBank/DDBJ databases">
        <title>Complete Genome Sequence of Bacillus kochii Oregon-R-modENCODE STRAIN BDGP4, isolated from Drosophila melanogaster gut.</title>
        <authorList>
            <person name="Wan K.H."/>
            <person name="Yu C."/>
            <person name="Park S."/>
            <person name="Hammonds A.S."/>
            <person name="Booth B.W."/>
            <person name="Celniker S.E."/>
        </authorList>
    </citation>
    <scope>NUCLEOTIDE SEQUENCE [LARGE SCALE GENOMIC DNA]</scope>
    <source>
        <strain evidence="7 8">BDGP4</strain>
    </source>
</reference>
<evidence type="ECO:0000256" key="4">
    <source>
        <dbReference type="PROSITE-ProRule" id="PRU00510"/>
    </source>
</evidence>
<feature type="region of interest" description="Disordered" evidence="5">
    <location>
        <begin position="34"/>
        <end position="53"/>
    </location>
</feature>
<feature type="zinc finger region" description="dksA C4-type" evidence="4">
    <location>
        <begin position="95"/>
        <end position="119"/>
    </location>
</feature>
<evidence type="ECO:0000256" key="3">
    <source>
        <dbReference type="ARBA" id="ARBA00022833"/>
    </source>
</evidence>
<dbReference type="OrthoDB" id="9811543at2"/>
<proteinExistence type="predicted"/>
<feature type="compositionally biased region" description="Polar residues" evidence="5">
    <location>
        <begin position="38"/>
        <end position="50"/>
    </location>
</feature>
<dbReference type="PANTHER" id="PTHR33823:SF4">
    <property type="entry name" value="GENERAL STRESS PROTEIN 16O"/>
    <property type="match status" value="1"/>
</dbReference>
<sequence>MLSAEQLHHFKKLLTQSLKENEQQIEQNHHFGLHEDQNNVGFSGELSNYDNHPADSATELYEREKDLAIDDHYRDEVDEIRTALTAIEKGTYGVCQVCQKEIPLSRLEALPTATTCIEHSQQQNLNEYRPIEEEVINADVEVPHDDNNGFDEEDSWQSVAKWGNSDGPSDLYDAPTDYEKMYLNSGENVGYTEEFENSVGTDIDGKNIQIFDTKQLRAYEEALDEEGIMTTFGDLKAYEEKPYVENEEDEQ</sequence>
<keyword evidence="3" id="KW-0862">Zinc</keyword>
<keyword evidence="2" id="KW-0863">Zinc-finger</keyword>
<dbReference type="AlphaFoldDB" id="A0A248TND0"/>
<evidence type="ECO:0000313" key="8">
    <source>
        <dbReference type="Proteomes" id="UP000215137"/>
    </source>
</evidence>
<evidence type="ECO:0000313" key="7">
    <source>
        <dbReference type="EMBL" id="ASV69645.1"/>
    </source>
</evidence>
<gene>
    <name evidence="7" type="ORF">CKF48_21440</name>
</gene>
<dbReference type="PANTHER" id="PTHR33823">
    <property type="entry name" value="RNA POLYMERASE-BINDING TRANSCRIPTION FACTOR DKSA-RELATED"/>
    <property type="match status" value="1"/>
</dbReference>
<keyword evidence="1" id="KW-0479">Metal-binding</keyword>
<dbReference type="Proteomes" id="UP000215137">
    <property type="component" value="Chromosome"/>
</dbReference>
<dbReference type="RefSeq" id="WP_095373209.1">
    <property type="nucleotide sequence ID" value="NZ_CP022983.1"/>
</dbReference>
<evidence type="ECO:0000256" key="1">
    <source>
        <dbReference type="ARBA" id="ARBA00022723"/>
    </source>
</evidence>
<dbReference type="SUPFAM" id="SSF57716">
    <property type="entry name" value="Glucocorticoid receptor-like (DNA-binding domain)"/>
    <property type="match status" value="1"/>
</dbReference>
<name>A0A248TND0_9BACI</name>
<dbReference type="EMBL" id="CP022983">
    <property type="protein sequence ID" value="ASV69645.1"/>
    <property type="molecule type" value="Genomic_DNA"/>
</dbReference>
<dbReference type="GO" id="GO:0008270">
    <property type="term" value="F:zinc ion binding"/>
    <property type="evidence" value="ECO:0007669"/>
    <property type="project" value="UniProtKB-KW"/>
</dbReference>
<dbReference type="InterPro" id="IPR000962">
    <property type="entry name" value="Znf_DskA_TraR"/>
</dbReference>